<keyword evidence="17" id="KW-1185">Reference proteome</keyword>
<feature type="domain" description="CCHC-type" evidence="15">
    <location>
        <begin position="381"/>
        <end position="396"/>
    </location>
</feature>
<evidence type="ECO:0000256" key="2">
    <source>
        <dbReference type="ARBA" id="ARBA00010382"/>
    </source>
</evidence>
<dbReference type="SUPFAM" id="SSF57756">
    <property type="entry name" value="Retrovirus zinc finger-like domains"/>
    <property type="match status" value="1"/>
</dbReference>
<dbReference type="SMART" id="SM00360">
    <property type="entry name" value="RRM"/>
    <property type="match status" value="1"/>
</dbReference>
<dbReference type="InterPro" id="IPR004087">
    <property type="entry name" value="KH_dom"/>
</dbReference>
<evidence type="ECO:0000259" key="15">
    <source>
        <dbReference type="PROSITE" id="PS50158"/>
    </source>
</evidence>
<feature type="compositionally biased region" description="Low complexity" evidence="12">
    <location>
        <begin position="460"/>
        <end position="483"/>
    </location>
</feature>
<evidence type="ECO:0000256" key="10">
    <source>
        <dbReference type="PROSITE-ProRule" id="PRU00047"/>
    </source>
</evidence>
<evidence type="ECO:0000256" key="12">
    <source>
        <dbReference type="SAM" id="MobiDB-lite"/>
    </source>
</evidence>
<dbReference type="PROSITE" id="PS50084">
    <property type="entry name" value="KH_TYPE_1"/>
    <property type="match status" value="1"/>
</dbReference>
<feature type="compositionally biased region" description="Polar residues" evidence="12">
    <location>
        <begin position="681"/>
        <end position="692"/>
    </location>
</feature>
<evidence type="ECO:0000313" key="16">
    <source>
        <dbReference type="EMBL" id="THF95827.1"/>
    </source>
</evidence>
<keyword evidence="13" id="KW-0812">Transmembrane</keyword>
<dbReference type="GO" id="GO:0003729">
    <property type="term" value="F:mRNA binding"/>
    <property type="evidence" value="ECO:0007669"/>
    <property type="project" value="TreeGrafter"/>
</dbReference>
<dbReference type="SUPFAM" id="SSF54791">
    <property type="entry name" value="Eukaryotic type KH-domain (KH-domain type I)"/>
    <property type="match status" value="1"/>
</dbReference>
<dbReference type="EMBL" id="SDRB02013134">
    <property type="protein sequence ID" value="THF95827.1"/>
    <property type="molecule type" value="Genomic_DNA"/>
</dbReference>
<feature type="region of interest" description="Disordered" evidence="12">
    <location>
        <begin position="672"/>
        <end position="692"/>
    </location>
</feature>
<dbReference type="InterPro" id="IPR032570">
    <property type="entry name" value="SF1-HH"/>
</dbReference>
<keyword evidence="9" id="KW-0539">Nucleus</keyword>
<feature type="compositionally biased region" description="Pro residues" evidence="12">
    <location>
        <begin position="70"/>
        <end position="85"/>
    </location>
</feature>
<feature type="compositionally biased region" description="Low complexity" evidence="12">
    <location>
        <begin position="619"/>
        <end position="628"/>
    </location>
</feature>
<dbReference type="PANTHER" id="PTHR11208:SF151">
    <property type="entry name" value="ZINC FINGER, CCHC-TYPE-RELATED"/>
    <property type="match status" value="1"/>
</dbReference>
<dbReference type="AlphaFoldDB" id="A0A4S4D1A3"/>
<sequence>MDSLHPNPPPLLSETLPPEPPHPLSFSSSETLAYPPPPPPSSDPNPPPQPPPETLAPPNFQTLASSDDPIPIPPSEPDLPIPNPLPEDQSQKQELQRQLLSENGSSTDRDGSGGEEETNRRRRRRSRWDPPADGEVQNGEAKKRKSRWADDEPKPVFQLPDFMKDFAGGMDIDPEIQALNARLLEISRMLQSGLPLDDRPEGARSPSPEPIYDNIGIRINTREYRARERLNRERQEIISQIIKRNPAFKPPADYRPPKLQKKLYIPMKEYPGYNFIGLIIGPRGNTQKRMEKETGAKIVIRGKGSIKEGRLGQKRDLKFDPAENEDLHVLVEAETQESLDAAAGMVEMLLHPVDEGLNEHKRQQLRELAALNGTIREDEYCRLCGEPGHRQYACPSRMSTFKSEVLCKICGDGGHPTIDCPVKGTVGKKMDDEYQNFLAELGGTGPESLTKQNPALAIMGSNSSGSNPPWASSGGAGSTGNSSHPGLGSNLTKVGKEIDDTNLYIGYLPPTLDDDALIRLFSPFGEIAMAKVIKDRVTGLSKGYGFVKYSDVNQANQATSSMNGYRLDGRVIAVRVAGKPPQPVVPPGPPAPPMSTYLPPNQAVGGYPSQQNTSGGSLGSMPPGSYMGPPVPWGPQAPPPPPYAPYTPPVPGSNMYNPVQGQPMPPYNIPYPQPPQAAISGSVSQSMPSSEAQQNYITGVQSQSNASVASAQSGANNIYGNSMMGMPPNSQPTYHPSSLGYPSYYAVAPPPPPGSHSTADQQNFASESWASKPPAPPSISSAEQSQQASYGVDPEHEVFLELLSACFVTCCYDFNLLEVSDSHLLSCCAVIWTTSGANHGPPGKHLLTCNFQVLVVIYGSVFAICFGVIWNRHNGLFVKAASITQDEIAYIASFCFSYRPSDRRLASSAVAAVRSSSRLAIEARRSSSPAVASRRLLLLLLLPHWLWPPPVLPPPPSPFLLLPPSSSVFSLLPPSLPLRFFFFLKICPQNDVVLGAAGFGCWVGRP</sequence>
<feature type="region of interest" description="Disordered" evidence="12">
    <location>
        <begin position="751"/>
        <end position="787"/>
    </location>
</feature>
<dbReference type="FunFam" id="4.10.60.10:FF:000011">
    <property type="entry name" value="splicing factor 1"/>
    <property type="match status" value="1"/>
</dbReference>
<feature type="transmembrane region" description="Helical" evidence="13">
    <location>
        <begin position="851"/>
        <end position="870"/>
    </location>
</feature>
<dbReference type="PROSITE" id="PS50158">
    <property type="entry name" value="ZF_CCHC"/>
    <property type="match status" value="1"/>
</dbReference>
<feature type="compositionally biased region" description="Low complexity" evidence="12">
    <location>
        <begin position="765"/>
        <end position="787"/>
    </location>
</feature>
<evidence type="ECO:0000256" key="8">
    <source>
        <dbReference type="ARBA" id="ARBA00023187"/>
    </source>
</evidence>
<feature type="region of interest" description="Disordered" evidence="12">
    <location>
        <begin position="1"/>
        <end position="156"/>
    </location>
</feature>
<dbReference type="Pfam" id="PF00076">
    <property type="entry name" value="RRM_1"/>
    <property type="match status" value="1"/>
</dbReference>
<dbReference type="GO" id="GO:0008270">
    <property type="term" value="F:zinc ion binding"/>
    <property type="evidence" value="ECO:0007669"/>
    <property type="project" value="UniProtKB-KW"/>
</dbReference>
<keyword evidence="4" id="KW-0479">Metal-binding</keyword>
<reference evidence="16 17" key="1">
    <citation type="journal article" date="2018" name="Proc. Natl. Acad. Sci. U.S.A.">
        <title>Draft genome sequence of Camellia sinensis var. sinensis provides insights into the evolution of the tea genome and tea quality.</title>
        <authorList>
            <person name="Wei C."/>
            <person name="Yang H."/>
            <person name="Wang S."/>
            <person name="Zhao J."/>
            <person name="Liu C."/>
            <person name="Gao L."/>
            <person name="Xia E."/>
            <person name="Lu Y."/>
            <person name="Tai Y."/>
            <person name="She G."/>
            <person name="Sun J."/>
            <person name="Cao H."/>
            <person name="Tong W."/>
            <person name="Gao Q."/>
            <person name="Li Y."/>
            <person name="Deng W."/>
            <person name="Jiang X."/>
            <person name="Wang W."/>
            <person name="Chen Q."/>
            <person name="Zhang S."/>
            <person name="Li H."/>
            <person name="Wu J."/>
            <person name="Wang P."/>
            <person name="Li P."/>
            <person name="Shi C."/>
            <person name="Zheng F."/>
            <person name="Jian J."/>
            <person name="Huang B."/>
            <person name="Shan D."/>
            <person name="Shi M."/>
            <person name="Fang C."/>
            <person name="Yue Y."/>
            <person name="Li F."/>
            <person name="Li D."/>
            <person name="Wei S."/>
            <person name="Han B."/>
            <person name="Jiang C."/>
            <person name="Yin Y."/>
            <person name="Xia T."/>
            <person name="Zhang Z."/>
            <person name="Bennetzen J.L."/>
            <person name="Zhao S."/>
            <person name="Wan X."/>
        </authorList>
    </citation>
    <scope>NUCLEOTIDE SEQUENCE [LARGE SCALE GENOMIC DNA]</scope>
    <source>
        <strain evidence="17">cv. Shuchazao</strain>
        <tissue evidence="16">Leaf</tissue>
    </source>
</reference>
<dbReference type="GO" id="GO:0048024">
    <property type="term" value="P:regulation of mRNA splicing, via spliceosome"/>
    <property type="evidence" value="ECO:0007669"/>
    <property type="project" value="TreeGrafter"/>
</dbReference>
<dbReference type="Gene3D" id="3.30.70.330">
    <property type="match status" value="1"/>
</dbReference>
<dbReference type="SMART" id="SM00343">
    <property type="entry name" value="ZnF_C2HC"/>
    <property type="match status" value="2"/>
</dbReference>
<keyword evidence="6" id="KW-0862">Zinc</keyword>
<dbReference type="InterPro" id="IPR012677">
    <property type="entry name" value="Nucleotide-bd_a/b_plait_sf"/>
</dbReference>
<comment type="subcellular location">
    <subcellularLocation>
        <location evidence="1">Nucleus</location>
    </subcellularLocation>
</comment>
<dbReference type="GO" id="GO:0008380">
    <property type="term" value="P:RNA splicing"/>
    <property type="evidence" value="ECO:0007669"/>
    <property type="project" value="UniProtKB-KW"/>
</dbReference>
<evidence type="ECO:0000256" key="6">
    <source>
        <dbReference type="ARBA" id="ARBA00022833"/>
    </source>
</evidence>
<dbReference type="SMART" id="SM00322">
    <property type="entry name" value="KH"/>
    <property type="match status" value="1"/>
</dbReference>
<gene>
    <name evidence="16" type="ORF">TEA_000990</name>
</gene>
<keyword evidence="3" id="KW-0507">mRNA processing</keyword>
<dbReference type="InterPro" id="IPR045071">
    <property type="entry name" value="BBP-like"/>
</dbReference>
<dbReference type="Gene3D" id="6.10.140.1790">
    <property type="match status" value="1"/>
</dbReference>
<name>A0A4S4D1A3_CAMSN</name>
<dbReference type="Gene3D" id="4.10.60.10">
    <property type="entry name" value="Zinc finger, CCHC-type"/>
    <property type="match status" value="1"/>
</dbReference>
<evidence type="ECO:0000256" key="13">
    <source>
        <dbReference type="SAM" id="Phobius"/>
    </source>
</evidence>
<keyword evidence="7 11" id="KW-0694">RNA-binding</keyword>
<evidence type="ECO:0000256" key="4">
    <source>
        <dbReference type="ARBA" id="ARBA00022723"/>
    </source>
</evidence>
<dbReference type="CDD" id="cd02395">
    <property type="entry name" value="KH-I_BBP"/>
    <property type="match status" value="1"/>
</dbReference>
<evidence type="ECO:0008006" key="18">
    <source>
        <dbReference type="Google" id="ProtNLM"/>
    </source>
</evidence>
<evidence type="ECO:0000256" key="5">
    <source>
        <dbReference type="ARBA" id="ARBA00022771"/>
    </source>
</evidence>
<dbReference type="Pfam" id="PF22675">
    <property type="entry name" value="KH-I_KHDC4-BBP"/>
    <property type="match status" value="1"/>
</dbReference>
<dbReference type="Proteomes" id="UP000306102">
    <property type="component" value="Unassembled WGS sequence"/>
</dbReference>
<comment type="caution">
    <text evidence="16">The sequence shown here is derived from an EMBL/GenBank/DDBJ whole genome shotgun (WGS) entry which is preliminary data.</text>
</comment>
<protein>
    <recommendedName>
        <fullName evidence="18">Branchpoint-bridging protein</fullName>
    </recommendedName>
</protein>
<evidence type="ECO:0000256" key="11">
    <source>
        <dbReference type="PROSITE-ProRule" id="PRU00176"/>
    </source>
</evidence>
<dbReference type="InterPro" id="IPR036612">
    <property type="entry name" value="KH_dom_type_1_sf"/>
</dbReference>
<feature type="domain" description="RRM" evidence="14">
    <location>
        <begin position="501"/>
        <end position="579"/>
    </location>
</feature>
<evidence type="ECO:0000259" key="14">
    <source>
        <dbReference type="PROSITE" id="PS50102"/>
    </source>
</evidence>
<evidence type="ECO:0000256" key="7">
    <source>
        <dbReference type="ARBA" id="ARBA00022884"/>
    </source>
</evidence>
<evidence type="ECO:0000256" key="9">
    <source>
        <dbReference type="ARBA" id="ARBA00023242"/>
    </source>
</evidence>
<dbReference type="InterPro" id="IPR055256">
    <property type="entry name" value="KH_1_KHDC4/BBP-like"/>
</dbReference>
<dbReference type="Pfam" id="PF16275">
    <property type="entry name" value="SF1-HH"/>
    <property type="match status" value="1"/>
</dbReference>
<evidence type="ECO:0000256" key="1">
    <source>
        <dbReference type="ARBA" id="ARBA00004123"/>
    </source>
</evidence>
<evidence type="ECO:0000256" key="3">
    <source>
        <dbReference type="ARBA" id="ARBA00022664"/>
    </source>
</evidence>
<dbReference type="InterPro" id="IPR000504">
    <property type="entry name" value="RRM_dom"/>
</dbReference>
<organism evidence="16 17">
    <name type="scientific">Camellia sinensis var. sinensis</name>
    <name type="common">China tea</name>
    <dbReference type="NCBI Taxonomy" id="542762"/>
    <lineage>
        <taxon>Eukaryota</taxon>
        <taxon>Viridiplantae</taxon>
        <taxon>Streptophyta</taxon>
        <taxon>Embryophyta</taxon>
        <taxon>Tracheophyta</taxon>
        <taxon>Spermatophyta</taxon>
        <taxon>Magnoliopsida</taxon>
        <taxon>eudicotyledons</taxon>
        <taxon>Gunneridae</taxon>
        <taxon>Pentapetalae</taxon>
        <taxon>asterids</taxon>
        <taxon>Ericales</taxon>
        <taxon>Theaceae</taxon>
        <taxon>Camellia</taxon>
    </lineage>
</organism>
<feature type="region of interest" description="Disordered" evidence="12">
    <location>
        <begin position="601"/>
        <end position="633"/>
    </location>
</feature>
<dbReference type="GO" id="GO:0006397">
    <property type="term" value="P:mRNA processing"/>
    <property type="evidence" value="ECO:0007669"/>
    <property type="project" value="UniProtKB-KW"/>
</dbReference>
<dbReference type="InterPro" id="IPR035979">
    <property type="entry name" value="RBD_domain_sf"/>
</dbReference>
<keyword evidence="13" id="KW-1133">Transmembrane helix</keyword>
<dbReference type="SUPFAM" id="SSF54928">
    <property type="entry name" value="RNA-binding domain, RBD"/>
    <property type="match status" value="1"/>
</dbReference>
<comment type="similarity">
    <text evidence="2">Belongs to the BBP/SF1 family.</text>
</comment>
<dbReference type="FunFam" id="3.30.1370.10:FF:000047">
    <property type="entry name" value="splicing factor-like protein 1"/>
    <property type="match status" value="1"/>
</dbReference>
<accession>A0A4S4D1A3</accession>
<keyword evidence="8" id="KW-0508">mRNA splicing</keyword>
<keyword evidence="13" id="KW-0472">Membrane</keyword>
<dbReference type="InterPro" id="IPR001878">
    <property type="entry name" value="Znf_CCHC"/>
</dbReference>
<dbReference type="Gene3D" id="3.30.1370.10">
    <property type="entry name" value="K Homology domain, type 1"/>
    <property type="match status" value="1"/>
</dbReference>
<dbReference type="InterPro" id="IPR036875">
    <property type="entry name" value="Znf_CCHC_sf"/>
</dbReference>
<proteinExistence type="inferred from homology"/>
<dbReference type="STRING" id="542762.A0A4S4D1A3"/>
<dbReference type="PANTHER" id="PTHR11208">
    <property type="entry name" value="RNA-BINDING PROTEIN RELATED"/>
    <property type="match status" value="1"/>
</dbReference>
<keyword evidence="5 10" id="KW-0863">Zinc-finger</keyword>
<dbReference type="InterPro" id="IPR047086">
    <property type="entry name" value="SF1-HH_sf"/>
</dbReference>
<feature type="compositionally biased region" description="Polar residues" evidence="12">
    <location>
        <begin position="96"/>
        <end position="106"/>
    </location>
</feature>
<feature type="compositionally biased region" description="Pro residues" evidence="12">
    <location>
        <begin position="1"/>
        <end position="23"/>
    </location>
</feature>
<dbReference type="GO" id="GO:0005634">
    <property type="term" value="C:nucleus"/>
    <property type="evidence" value="ECO:0007669"/>
    <property type="project" value="UniProtKB-SubCell"/>
</dbReference>
<feature type="compositionally biased region" description="Pro residues" evidence="12">
    <location>
        <begin position="34"/>
        <end position="55"/>
    </location>
</feature>
<dbReference type="PROSITE" id="PS50102">
    <property type="entry name" value="RRM"/>
    <property type="match status" value="1"/>
</dbReference>
<evidence type="ECO:0000313" key="17">
    <source>
        <dbReference type="Proteomes" id="UP000306102"/>
    </source>
</evidence>
<feature type="region of interest" description="Disordered" evidence="12">
    <location>
        <begin position="457"/>
        <end position="492"/>
    </location>
</feature>